<comment type="cofactor">
    <cofactor evidence="1">
        <name>FAD</name>
        <dbReference type="ChEBI" id="CHEBI:57692"/>
    </cofactor>
</comment>
<dbReference type="RefSeq" id="WP_137629430.1">
    <property type="nucleotide sequence ID" value="NZ_BJDJ01000022.1"/>
</dbReference>
<keyword evidence="4" id="KW-0560">Oxidoreductase</keyword>
<dbReference type="SUPFAM" id="SSF56425">
    <property type="entry name" value="Succinate dehydrogenase/fumarate reductase flavoprotein, catalytic domain"/>
    <property type="match status" value="1"/>
</dbReference>
<keyword evidence="3" id="KW-0274">FAD</keyword>
<feature type="domain" description="FAD-dependent oxidoreductase 2 FAD-binding" evidence="5">
    <location>
        <begin position="8"/>
        <end position="436"/>
    </location>
</feature>
<proteinExistence type="predicted"/>
<dbReference type="Gene3D" id="3.90.700.10">
    <property type="entry name" value="Succinate dehydrogenase/fumarate reductase flavoprotein, catalytic domain"/>
    <property type="match status" value="1"/>
</dbReference>
<evidence type="ECO:0000313" key="6">
    <source>
        <dbReference type="EMBL" id="MFC6180538.1"/>
    </source>
</evidence>
<keyword evidence="7" id="KW-1185">Reference proteome</keyword>
<dbReference type="EMBL" id="JBHSSC010000012">
    <property type="protein sequence ID" value="MFC6180538.1"/>
    <property type="molecule type" value="Genomic_DNA"/>
</dbReference>
<dbReference type="InterPro" id="IPR050315">
    <property type="entry name" value="FAD-oxidoreductase_2"/>
</dbReference>
<evidence type="ECO:0000256" key="2">
    <source>
        <dbReference type="ARBA" id="ARBA00022630"/>
    </source>
</evidence>
<keyword evidence="2" id="KW-0285">Flavoprotein</keyword>
<evidence type="ECO:0000256" key="1">
    <source>
        <dbReference type="ARBA" id="ARBA00001974"/>
    </source>
</evidence>
<dbReference type="Proteomes" id="UP001596282">
    <property type="component" value="Unassembled WGS sequence"/>
</dbReference>
<evidence type="ECO:0000313" key="7">
    <source>
        <dbReference type="Proteomes" id="UP001596282"/>
    </source>
</evidence>
<evidence type="ECO:0000259" key="5">
    <source>
        <dbReference type="Pfam" id="PF00890"/>
    </source>
</evidence>
<dbReference type="InterPro" id="IPR027477">
    <property type="entry name" value="Succ_DH/fumarate_Rdtase_cat_sf"/>
</dbReference>
<accession>A0ABW1RYH6</accession>
<dbReference type="InterPro" id="IPR036188">
    <property type="entry name" value="FAD/NAD-bd_sf"/>
</dbReference>
<evidence type="ECO:0000256" key="3">
    <source>
        <dbReference type="ARBA" id="ARBA00022827"/>
    </source>
</evidence>
<sequence length="457" mass="49034">MMTDKFTDVLVIGGGGAGIAAALSADEHGAQVTLIEKESVLGGSTGMSGGGISATNTRFQREAGITDSKDSWLALWHARQATSNPHSAYPDYNFVNYFMDEAVKTTEWLVDYAGHHYPAITGFGLDPVRRIHFAGEAGSLGGPILIQNLTQALKQHHIQVLLNTSAVSLKKQTTHSITGVKATSPDGSFVIHAKAVILATGGFAKNKAMLAEYIPNGDTLYQHSYSGPGNQGDGIQMAIKAGAVPYDEPWIIGEGITTNVPKTYQLTMDWSKLYVNAHGKRFMNEQNHYAVVTNLVMQQPQPWLVLDSTTANQAIISKLKSGLSTNEVVQGATINELATAMNVPVESLSTTITTYNAGADSGKDSFGKAQEFVKKIQQAPFYAVKIYPIIMGTFGGVKINQNFQVLTNSGQPFDNLFATGETANKAIYNQVYMSGSSVQFALTSGRLSGQFAAQHLL</sequence>
<dbReference type="Pfam" id="PF00890">
    <property type="entry name" value="FAD_binding_2"/>
    <property type="match status" value="1"/>
</dbReference>
<reference evidence="7" key="1">
    <citation type="journal article" date="2019" name="Int. J. Syst. Evol. Microbiol.">
        <title>The Global Catalogue of Microorganisms (GCM) 10K type strain sequencing project: providing services to taxonomists for standard genome sequencing and annotation.</title>
        <authorList>
            <consortium name="The Broad Institute Genomics Platform"/>
            <consortium name="The Broad Institute Genome Sequencing Center for Infectious Disease"/>
            <person name="Wu L."/>
            <person name="Ma J."/>
        </authorList>
    </citation>
    <scope>NUCLEOTIDE SEQUENCE [LARGE SCALE GENOMIC DNA]</scope>
    <source>
        <strain evidence="7">CCM 8933</strain>
    </source>
</reference>
<gene>
    <name evidence="6" type="ORF">ACFP5Y_04800</name>
</gene>
<dbReference type="PANTHER" id="PTHR43400:SF10">
    <property type="entry name" value="3-OXOSTEROID 1-DEHYDROGENASE"/>
    <property type="match status" value="1"/>
</dbReference>
<evidence type="ECO:0000256" key="4">
    <source>
        <dbReference type="ARBA" id="ARBA00023002"/>
    </source>
</evidence>
<organism evidence="6 7">
    <name type="scientific">Lactiplantibacillus daowaiensis</name>
    <dbReference type="NCBI Taxonomy" id="2559918"/>
    <lineage>
        <taxon>Bacteria</taxon>
        <taxon>Bacillati</taxon>
        <taxon>Bacillota</taxon>
        <taxon>Bacilli</taxon>
        <taxon>Lactobacillales</taxon>
        <taxon>Lactobacillaceae</taxon>
        <taxon>Lactiplantibacillus</taxon>
    </lineage>
</organism>
<dbReference type="Gene3D" id="3.50.50.60">
    <property type="entry name" value="FAD/NAD(P)-binding domain"/>
    <property type="match status" value="1"/>
</dbReference>
<comment type="caution">
    <text evidence="6">The sequence shown here is derived from an EMBL/GenBank/DDBJ whole genome shotgun (WGS) entry which is preliminary data.</text>
</comment>
<dbReference type="SUPFAM" id="SSF51905">
    <property type="entry name" value="FAD/NAD(P)-binding domain"/>
    <property type="match status" value="1"/>
</dbReference>
<dbReference type="InterPro" id="IPR003953">
    <property type="entry name" value="FAD-dep_OxRdtase_2_FAD-bd"/>
</dbReference>
<dbReference type="PANTHER" id="PTHR43400">
    <property type="entry name" value="FUMARATE REDUCTASE"/>
    <property type="match status" value="1"/>
</dbReference>
<protein>
    <submittedName>
        <fullName evidence="6">FAD-dependent oxidoreductase</fullName>
    </submittedName>
</protein>
<name>A0ABW1RYH6_9LACO</name>